<sequence>MPDKIQFETGNSISYLYAADGSKLRTTHTTGNNTSTTDYCNNAIYENGVLAKVLMEDGYFTVNDSKPHYFIQDHQGNNRVVMDKDGKVEEVNHFYPFGGGFTNYTNIRLINIMVRSWTEPTVWIGMITEQGSMTQP</sequence>
<protein>
    <submittedName>
        <fullName evidence="1">Uncharacterized protein</fullName>
    </submittedName>
</protein>
<reference evidence="1 2" key="1">
    <citation type="submission" date="2018-10" db="EMBL/GenBank/DDBJ databases">
        <title>Draft Genome Sequence of Bacteroides sp. KCTC 15687.</title>
        <authorList>
            <person name="Yu S.Y."/>
            <person name="Kim J.S."/>
            <person name="Oh B.S."/>
            <person name="Park S.H."/>
            <person name="Kang S.W."/>
            <person name="Park J.E."/>
            <person name="Choi S.H."/>
            <person name="Han K.I."/>
            <person name="Lee K.C."/>
            <person name="Eom M.K."/>
            <person name="Suh M.K."/>
            <person name="Lee D.H."/>
            <person name="Yoon H."/>
            <person name="Kim B."/>
            <person name="Yang S.J."/>
            <person name="Lee J.S."/>
            <person name="Lee J.H."/>
        </authorList>
    </citation>
    <scope>NUCLEOTIDE SEQUENCE [LARGE SCALE GENOMIC DNA]</scope>
    <source>
        <strain evidence="1 2">KCTC 15687</strain>
    </source>
</reference>
<keyword evidence="2" id="KW-1185">Reference proteome</keyword>
<comment type="caution">
    <text evidence="1">The sequence shown here is derived from an EMBL/GenBank/DDBJ whole genome shotgun (WGS) entry which is preliminary data.</text>
</comment>
<dbReference type="Gene3D" id="2.180.10.10">
    <property type="entry name" value="RHS repeat-associated core"/>
    <property type="match status" value="1"/>
</dbReference>
<dbReference type="AlphaFoldDB" id="A0A401LNZ4"/>
<dbReference type="EMBL" id="BHWB01000001">
    <property type="protein sequence ID" value="GCB33275.1"/>
    <property type="molecule type" value="Genomic_DNA"/>
</dbReference>
<organism evidence="1 2">
    <name type="scientific">Bacteroides faecalis</name>
    <dbReference type="NCBI Taxonomy" id="2447885"/>
    <lineage>
        <taxon>Bacteria</taxon>
        <taxon>Pseudomonadati</taxon>
        <taxon>Bacteroidota</taxon>
        <taxon>Bacteroidia</taxon>
        <taxon>Bacteroidales</taxon>
        <taxon>Bacteroidaceae</taxon>
        <taxon>Bacteroides</taxon>
    </lineage>
</organism>
<dbReference type="Proteomes" id="UP000288079">
    <property type="component" value="Unassembled WGS sequence"/>
</dbReference>
<accession>A0A401LNZ4</accession>
<evidence type="ECO:0000313" key="2">
    <source>
        <dbReference type="Proteomes" id="UP000288079"/>
    </source>
</evidence>
<evidence type="ECO:0000313" key="1">
    <source>
        <dbReference type="EMBL" id="GCB33275.1"/>
    </source>
</evidence>
<proteinExistence type="predicted"/>
<gene>
    <name evidence="1" type="ORF">KGMB02408_02200</name>
</gene>
<name>A0A401LNZ4_9BACE</name>